<organism evidence="1 2">
    <name type="scientific">Pararge aegeria aegeria</name>
    <dbReference type="NCBI Taxonomy" id="348720"/>
    <lineage>
        <taxon>Eukaryota</taxon>
        <taxon>Metazoa</taxon>
        <taxon>Ecdysozoa</taxon>
        <taxon>Arthropoda</taxon>
        <taxon>Hexapoda</taxon>
        <taxon>Insecta</taxon>
        <taxon>Pterygota</taxon>
        <taxon>Neoptera</taxon>
        <taxon>Endopterygota</taxon>
        <taxon>Lepidoptera</taxon>
        <taxon>Glossata</taxon>
        <taxon>Ditrysia</taxon>
        <taxon>Papilionoidea</taxon>
        <taxon>Nymphalidae</taxon>
        <taxon>Satyrinae</taxon>
        <taxon>Satyrini</taxon>
        <taxon>Parargina</taxon>
        <taxon>Pararge</taxon>
    </lineage>
</organism>
<gene>
    <name evidence="1" type="primary">jg12956</name>
    <name evidence="1" type="ORF">PAEG_LOCUS11156</name>
</gene>
<comment type="caution">
    <text evidence="1">The sequence shown here is derived from an EMBL/GenBank/DDBJ whole genome shotgun (WGS) entry which is preliminary data.</text>
</comment>
<dbReference type="EMBL" id="CAKXAJ010024933">
    <property type="protein sequence ID" value="CAH2232996.1"/>
    <property type="molecule type" value="Genomic_DNA"/>
</dbReference>
<evidence type="ECO:0000313" key="1">
    <source>
        <dbReference type="EMBL" id="CAH2232996.1"/>
    </source>
</evidence>
<name>A0A8S4RA57_9NEOP</name>
<dbReference type="Proteomes" id="UP000838756">
    <property type="component" value="Unassembled WGS sequence"/>
</dbReference>
<sequence>MALCLKFKETGSQVPRCAAAQSGQESASECGAALGASSGMFAMLELLAVALALAVTSAAQADHSDLQP</sequence>
<feature type="non-terminal residue" evidence="1">
    <location>
        <position position="1"/>
    </location>
</feature>
<reference evidence="1" key="1">
    <citation type="submission" date="2022-03" db="EMBL/GenBank/DDBJ databases">
        <authorList>
            <person name="Lindestad O."/>
        </authorList>
    </citation>
    <scope>NUCLEOTIDE SEQUENCE</scope>
</reference>
<dbReference type="AlphaFoldDB" id="A0A8S4RA57"/>
<accession>A0A8S4RA57</accession>
<evidence type="ECO:0000313" key="2">
    <source>
        <dbReference type="Proteomes" id="UP000838756"/>
    </source>
</evidence>
<keyword evidence="2" id="KW-1185">Reference proteome</keyword>
<protein>
    <submittedName>
        <fullName evidence="1">Jg12956 protein</fullName>
    </submittedName>
</protein>
<proteinExistence type="predicted"/>